<dbReference type="EMBL" id="FMJY01000001">
    <property type="protein sequence ID" value="SCO76555.1"/>
    <property type="molecule type" value="Genomic_DNA"/>
</dbReference>
<accession>A0A2H3ST46</accession>
<reference evidence="3" key="1">
    <citation type="submission" date="2016-09" db="EMBL/GenBank/DDBJ databases">
        <authorList>
            <person name="Guldener U."/>
        </authorList>
    </citation>
    <scope>NUCLEOTIDE SEQUENCE [LARGE SCALE GENOMIC DNA]</scope>
    <source>
        <strain evidence="3">V64-1</strain>
    </source>
</reference>
<dbReference type="EMBL" id="MRCX01000010">
    <property type="protein sequence ID" value="RKK84248.1"/>
    <property type="molecule type" value="Genomic_DNA"/>
</dbReference>
<evidence type="ECO:0000313" key="2">
    <source>
        <dbReference type="EMBL" id="SCO76555.1"/>
    </source>
</evidence>
<reference evidence="1 4" key="3">
    <citation type="journal article" date="2018" name="Sci. Rep.">
        <title>Characterisation of pathogen-specific regions and novel effector candidates in Fusarium oxysporum f. sp. cepae.</title>
        <authorList>
            <person name="Armitage A.D."/>
            <person name="Taylor A."/>
            <person name="Sobczyk M.K."/>
            <person name="Baxter L."/>
            <person name="Greenfield B.P."/>
            <person name="Bates H.J."/>
            <person name="Wilson F."/>
            <person name="Jackson A.C."/>
            <person name="Ott S."/>
            <person name="Harrison R.J."/>
            <person name="Clarkson J.P."/>
        </authorList>
    </citation>
    <scope>NUCLEOTIDE SEQUENCE [LARGE SCALE GENOMIC DNA]</scope>
    <source>
        <strain evidence="1 4">Fo_A13</strain>
    </source>
</reference>
<dbReference type="AlphaFoldDB" id="A0A2H3ST46"/>
<reference evidence="2" key="2">
    <citation type="submission" date="2016-09" db="EMBL/GenBank/DDBJ databases">
        <authorList>
            <person name="Capua I."/>
            <person name="De Benedictis P."/>
            <person name="Joannis T."/>
            <person name="Lombin L.H."/>
            <person name="Cattoli G."/>
        </authorList>
    </citation>
    <scope>NUCLEOTIDE SEQUENCE [LARGE SCALE GENOMIC DNA]</scope>
    <source>
        <strain evidence="2">V64-1</strain>
    </source>
</reference>
<sequence>MPIVPTATFVGIKGQDYHEFVIRKKNVKDEWKLKDALNVIFDGDGTPREYACCQVNLEDYCITSWEKKDVLSELSGMEDTGVVLT</sequence>
<proteinExistence type="predicted"/>
<name>A0A2H3ST46_FUSOX</name>
<dbReference type="Proteomes" id="UP000285084">
    <property type="component" value="Unassembled WGS sequence"/>
</dbReference>
<organism evidence="2 3">
    <name type="scientific">Fusarium oxysporum</name>
    <name type="common">Fusarium vascular wilt</name>
    <dbReference type="NCBI Taxonomy" id="5507"/>
    <lineage>
        <taxon>Eukaryota</taxon>
        <taxon>Fungi</taxon>
        <taxon>Dikarya</taxon>
        <taxon>Ascomycota</taxon>
        <taxon>Pezizomycotina</taxon>
        <taxon>Sordariomycetes</taxon>
        <taxon>Hypocreomycetidae</taxon>
        <taxon>Hypocreales</taxon>
        <taxon>Nectriaceae</taxon>
        <taxon>Fusarium</taxon>
        <taxon>Fusarium oxysporum species complex</taxon>
    </lineage>
</organism>
<gene>
    <name evidence="1" type="ORF">BFJ69_g2032</name>
    <name evidence="2" type="ORF">FRV6_00767</name>
</gene>
<evidence type="ECO:0000313" key="1">
    <source>
        <dbReference type="EMBL" id="RKK84248.1"/>
    </source>
</evidence>
<dbReference type="OrthoDB" id="5061983at2759"/>
<evidence type="ECO:0000313" key="3">
    <source>
        <dbReference type="Proteomes" id="UP000219369"/>
    </source>
</evidence>
<dbReference type="VEuPathDB" id="FungiDB:FOIG_09954"/>
<dbReference type="VEuPathDB" id="FungiDB:FOMG_17283"/>
<dbReference type="Proteomes" id="UP000219369">
    <property type="component" value="Unassembled WGS sequence"/>
</dbReference>
<evidence type="ECO:0000313" key="4">
    <source>
        <dbReference type="Proteomes" id="UP000285084"/>
    </source>
</evidence>
<protein>
    <submittedName>
        <fullName evidence="2">Uncharacterized protein</fullName>
    </submittedName>
</protein>